<dbReference type="InterPro" id="IPR022450">
    <property type="entry name" value="TsaD"/>
</dbReference>
<evidence type="ECO:0000256" key="2">
    <source>
        <dbReference type="ARBA" id="ARBA00022694"/>
    </source>
</evidence>
<protein>
    <recommendedName>
        <fullName evidence="6">tRNA N6-adenosine threonylcarbamoyltransferase</fullName>
        <ecNumber evidence="6">2.3.1.234</ecNumber>
    </recommendedName>
    <alternativeName>
        <fullName evidence="6">N6-L-threonylcarbamoyladenine synthase</fullName>
        <shortName evidence="6">t(6)A synthase</shortName>
    </alternativeName>
    <alternativeName>
        <fullName evidence="6">t(6)A37 threonylcarbamoyladenosine biosynthesis protein TsaD</fullName>
    </alternativeName>
    <alternativeName>
        <fullName evidence="6">tRNA threonylcarbamoyladenosine biosynthesis protein TsaD</fullName>
    </alternativeName>
</protein>
<keyword evidence="4 6" id="KW-0012">Acyltransferase</keyword>
<dbReference type="GO" id="GO:0061711">
    <property type="term" value="F:tRNA N(6)-L-threonylcarbamoyladenine synthase activity"/>
    <property type="evidence" value="ECO:0007669"/>
    <property type="project" value="UniProtKB-EC"/>
</dbReference>
<comment type="function">
    <text evidence="6">Required for the formation of a threonylcarbamoyl group on adenosine at position 37 (t(6)A37) in tRNAs that read codons beginning with adenine. Is involved in the transfer of the threonylcarbamoyl moiety of threonylcarbamoyl-AMP (TC-AMP) to the N6 group of A37, together with TsaE and TsaB. TsaD likely plays a direct catalytic role in this reaction.</text>
</comment>
<evidence type="ECO:0000256" key="4">
    <source>
        <dbReference type="ARBA" id="ARBA00023315"/>
    </source>
</evidence>
<keyword evidence="6" id="KW-0963">Cytoplasm</keyword>
<feature type="binding site" evidence="6">
    <location>
        <position position="293"/>
    </location>
    <ligand>
        <name>substrate</name>
    </ligand>
</feature>
<evidence type="ECO:0000256" key="1">
    <source>
        <dbReference type="ARBA" id="ARBA00022679"/>
    </source>
</evidence>
<proteinExistence type="inferred from homology"/>
<feature type="binding site" evidence="6">
    <location>
        <position position="117"/>
    </location>
    <ligand>
        <name>Fe cation</name>
        <dbReference type="ChEBI" id="CHEBI:24875"/>
    </ligand>
</feature>
<organism evidence="8 9">
    <name type="scientific">Candidatus Woesebacteria bacterium RBG_13_34_9</name>
    <dbReference type="NCBI Taxonomy" id="1802477"/>
    <lineage>
        <taxon>Bacteria</taxon>
        <taxon>Candidatus Woeseibacteriota</taxon>
    </lineage>
</organism>
<evidence type="ECO:0000313" key="8">
    <source>
        <dbReference type="EMBL" id="OGM09565.1"/>
    </source>
</evidence>
<evidence type="ECO:0000256" key="5">
    <source>
        <dbReference type="ARBA" id="ARBA00048117"/>
    </source>
</evidence>
<feature type="binding site" evidence="6">
    <location>
        <position position="184"/>
    </location>
    <ligand>
        <name>substrate</name>
    </ligand>
</feature>
<dbReference type="Gene3D" id="3.30.420.40">
    <property type="match status" value="2"/>
</dbReference>
<dbReference type="AlphaFoldDB" id="A0A1F7X5L0"/>
<feature type="binding site" evidence="6">
    <location>
        <position position="322"/>
    </location>
    <ligand>
        <name>Fe cation</name>
        <dbReference type="ChEBI" id="CHEBI:24875"/>
    </ligand>
</feature>
<dbReference type="PANTHER" id="PTHR11735">
    <property type="entry name" value="TRNA N6-ADENOSINE THREONYLCARBAMOYLTRANSFERASE"/>
    <property type="match status" value="1"/>
</dbReference>
<evidence type="ECO:0000313" key="9">
    <source>
        <dbReference type="Proteomes" id="UP000179219"/>
    </source>
</evidence>
<dbReference type="GO" id="GO:0002949">
    <property type="term" value="P:tRNA threonylcarbamoyladenosine modification"/>
    <property type="evidence" value="ECO:0007669"/>
    <property type="project" value="UniProtKB-UniRule"/>
</dbReference>
<comment type="cofactor">
    <cofactor evidence="6">
        <name>Fe(2+)</name>
        <dbReference type="ChEBI" id="CHEBI:29033"/>
    </cofactor>
    <text evidence="6">Binds 1 Fe(2+) ion per subunit.</text>
</comment>
<dbReference type="SUPFAM" id="SSF53067">
    <property type="entry name" value="Actin-like ATPase domain"/>
    <property type="match status" value="1"/>
</dbReference>
<keyword evidence="1 6" id="KW-0808">Transferase</keyword>
<comment type="caution">
    <text evidence="8">The sequence shown here is derived from an EMBL/GenBank/DDBJ whole genome shotgun (WGS) entry which is preliminary data.</text>
</comment>
<comment type="catalytic activity">
    <reaction evidence="5 6">
        <text>L-threonylcarbamoyladenylate + adenosine(37) in tRNA = N(6)-L-threonylcarbamoyladenosine(37) in tRNA + AMP + H(+)</text>
        <dbReference type="Rhea" id="RHEA:37059"/>
        <dbReference type="Rhea" id="RHEA-COMP:10162"/>
        <dbReference type="Rhea" id="RHEA-COMP:10163"/>
        <dbReference type="ChEBI" id="CHEBI:15378"/>
        <dbReference type="ChEBI" id="CHEBI:73682"/>
        <dbReference type="ChEBI" id="CHEBI:74411"/>
        <dbReference type="ChEBI" id="CHEBI:74418"/>
        <dbReference type="ChEBI" id="CHEBI:456215"/>
        <dbReference type="EC" id="2.3.1.234"/>
    </reaction>
</comment>
<dbReference type="Proteomes" id="UP000179219">
    <property type="component" value="Unassembled WGS sequence"/>
</dbReference>
<reference evidence="8 9" key="1">
    <citation type="journal article" date="2016" name="Nat. Commun.">
        <title>Thousands of microbial genomes shed light on interconnected biogeochemical processes in an aquifer system.</title>
        <authorList>
            <person name="Anantharaman K."/>
            <person name="Brown C.T."/>
            <person name="Hug L.A."/>
            <person name="Sharon I."/>
            <person name="Castelle C.J."/>
            <person name="Probst A.J."/>
            <person name="Thomas B.C."/>
            <person name="Singh A."/>
            <person name="Wilkins M.J."/>
            <person name="Karaoz U."/>
            <person name="Brodie E.L."/>
            <person name="Williams K.H."/>
            <person name="Hubbard S.S."/>
            <person name="Banfield J.F."/>
        </authorList>
    </citation>
    <scope>NUCLEOTIDE SEQUENCE [LARGE SCALE GENOMIC DNA]</scope>
</reference>
<keyword evidence="3 6" id="KW-0479">Metal-binding</keyword>
<dbReference type="Pfam" id="PF00814">
    <property type="entry name" value="TsaD"/>
    <property type="match status" value="1"/>
</dbReference>
<dbReference type="EC" id="2.3.1.234" evidence="6"/>
<dbReference type="FunFam" id="3.30.420.40:FF:000012">
    <property type="entry name" value="tRNA N6-adenosine threonylcarbamoyltransferase"/>
    <property type="match status" value="1"/>
</dbReference>
<feature type="domain" description="Gcp-like" evidence="7">
    <location>
        <begin position="30"/>
        <end position="328"/>
    </location>
</feature>
<dbReference type="NCBIfam" id="TIGR00329">
    <property type="entry name" value="gcp_kae1"/>
    <property type="match status" value="1"/>
</dbReference>
<comment type="subcellular location">
    <subcellularLocation>
        <location evidence="6">Cytoplasm</location>
    </subcellularLocation>
</comment>
<feature type="binding site" evidence="6">
    <location>
        <begin position="151"/>
        <end position="155"/>
    </location>
    <ligand>
        <name>substrate</name>
    </ligand>
</feature>
<dbReference type="PRINTS" id="PR00789">
    <property type="entry name" value="OSIALOPTASE"/>
</dbReference>
<feature type="binding site" evidence="6">
    <location>
        <position position="197"/>
    </location>
    <ligand>
        <name>substrate</name>
    </ligand>
</feature>
<dbReference type="HAMAP" id="MF_01445">
    <property type="entry name" value="TsaD"/>
    <property type="match status" value="1"/>
</dbReference>
<feature type="binding site" evidence="6">
    <location>
        <position position="201"/>
    </location>
    <ligand>
        <name>substrate</name>
    </ligand>
</feature>
<name>A0A1F7X5L0_9BACT</name>
<evidence type="ECO:0000256" key="3">
    <source>
        <dbReference type="ARBA" id="ARBA00022723"/>
    </source>
</evidence>
<comment type="similarity">
    <text evidence="6">Belongs to the KAE1 / TsaD family.</text>
</comment>
<keyword evidence="2 6" id="KW-0819">tRNA processing</keyword>
<dbReference type="InterPro" id="IPR017861">
    <property type="entry name" value="KAE1/TsaD"/>
</dbReference>
<evidence type="ECO:0000259" key="7">
    <source>
        <dbReference type="Pfam" id="PF00814"/>
    </source>
</evidence>
<feature type="binding site" evidence="6">
    <location>
        <position position="121"/>
    </location>
    <ligand>
        <name>Fe cation</name>
        <dbReference type="ChEBI" id="CHEBI:24875"/>
    </ligand>
</feature>
<accession>A0A1F7X5L0</accession>
<dbReference type="InterPro" id="IPR043129">
    <property type="entry name" value="ATPase_NBD"/>
</dbReference>
<keyword evidence="6" id="KW-0408">Iron</keyword>
<gene>
    <name evidence="6" type="primary">tsaD</name>
    <name evidence="8" type="ORF">A2159_00260</name>
</gene>
<dbReference type="GO" id="GO:0005737">
    <property type="term" value="C:cytoplasm"/>
    <property type="evidence" value="ECO:0007669"/>
    <property type="project" value="UniProtKB-SubCell"/>
</dbReference>
<dbReference type="NCBIfam" id="TIGR03723">
    <property type="entry name" value="T6A_TsaD_YgjD"/>
    <property type="match status" value="1"/>
</dbReference>
<evidence type="ECO:0000256" key="6">
    <source>
        <dbReference type="HAMAP-Rule" id="MF_01445"/>
    </source>
</evidence>
<dbReference type="GO" id="GO:0005506">
    <property type="term" value="F:iron ion binding"/>
    <property type="evidence" value="ECO:0007669"/>
    <property type="project" value="UniProtKB-UniRule"/>
</dbReference>
<dbReference type="InterPro" id="IPR000905">
    <property type="entry name" value="Gcp-like_dom"/>
</dbReference>
<dbReference type="EMBL" id="MGFP01000021">
    <property type="protein sequence ID" value="OGM09565.1"/>
    <property type="molecule type" value="Genomic_DNA"/>
</dbReference>
<dbReference type="PANTHER" id="PTHR11735:SF6">
    <property type="entry name" value="TRNA N6-ADENOSINE THREONYLCARBAMOYLTRANSFERASE, MITOCHONDRIAL"/>
    <property type="match status" value="1"/>
</dbReference>
<sequence>MKIDSSKLNILAIDTSCDETSAAVTSNLAILSNIIWSQASLHANWGGVVPSLAKREHEKRIDWVINKAIQNSRLKIQNLGAVAVTVGPGLAIALEVGIRKAKELSEKFNKPLIPINHIEGHLLSPLAKPKAENSKFQIQNSKLVFPALGLVTSGGHTEIIFIKEIGKYHIIAETLDDALGESLDKAARLLGFGYPGGAVLEKIAKQGNFKTYNLPIPMLGREKELTLSYSGLKTAFFRLIKDKDITKKGISDLAASYQYIAFTHFVRVLDYILRANKYSKIKNIFAGGGVMSNALFRKMLRKNSKKYGVNILFPYSRKLYTDNAAMIGIAAYFKLKRGGIINLKSIDKIDRVPGAKIDKPFVWKSIY</sequence>